<sequence>MYLKLIFWILFLLIFVNISIERNCKCPKNVGKSLYKRRYKRGNCCTRGGHGGTLSSGSGSVRRSGNMSEGYVSERTERRSHGEGSQGGFGEIFQEGREGYGGHSEGSGHGRTRSSGSRSEGYDSETIERRSHGEGTQVGFGEIFHGERGGYERQSEGSGHGGTRSYESRSEGYESEGTGRQSHDRGTGQEIVQESGGYYGHVHGEQSHWGQGYGEPSHEGTSNVSGFGVDFGGGYLGESSEVIHGEDKKKILYICDNYFYSNVQFHV</sequence>
<gene>
    <name evidence="1" type="ORF">MENTE1834_LOCUS33948</name>
</gene>
<keyword evidence="2" id="KW-1185">Reference proteome</keyword>
<protein>
    <submittedName>
        <fullName evidence="1">Uncharacterized protein</fullName>
    </submittedName>
</protein>
<comment type="caution">
    <text evidence="1">The sequence shown here is derived from an EMBL/GenBank/DDBJ whole genome shotgun (WGS) entry which is preliminary data.</text>
</comment>
<dbReference type="Proteomes" id="UP001497535">
    <property type="component" value="Unassembled WGS sequence"/>
</dbReference>
<accession>A0ACB1A4V5</accession>
<organism evidence="1 2">
    <name type="scientific">Meloidogyne enterolobii</name>
    <name type="common">Root-knot nematode worm</name>
    <name type="synonym">Meloidogyne mayaguensis</name>
    <dbReference type="NCBI Taxonomy" id="390850"/>
    <lineage>
        <taxon>Eukaryota</taxon>
        <taxon>Metazoa</taxon>
        <taxon>Ecdysozoa</taxon>
        <taxon>Nematoda</taxon>
        <taxon>Chromadorea</taxon>
        <taxon>Rhabditida</taxon>
        <taxon>Tylenchina</taxon>
        <taxon>Tylenchomorpha</taxon>
        <taxon>Tylenchoidea</taxon>
        <taxon>Meloidogynidae</taxon>
        <taxon>Meloidogyninae</taxon>
        <taxon>Meloidogyne</taxon>
    </lineage>
</organism>
<reference evidence="1" key="1">
    <citation type="submission" date="2023-11" db="EMBL/GenBank/DDBJ databases">
        <authorList>
            <person name="Poullet M."/>
        </authorList>
    </citation>
    <scope>NUCLEOTIDE SEQUENCE</scope>
    <source>
        <strain evidence="1">E1834</strain>
    </source>
</reference>
<proteinExistence type="predicted"/>
<evidence type="ECO:0000313" key="2">
    <source>
        <dbReference type="Proteomes" id="UP001497535"/>
    </source>
</evidence>
<dbReference type="EMBL" id="CAVMJV010000060">
    <property type="protein sequence ID" value="CAK5086449.1"/>
    <property type="molecule type" value="Genomic_DNA"/>
</dbReference>
<name>A0ACB1A4V5_MELEN</name>
<evidence type="ECO:0000313" key="1">
    <source>
        <dbReference type="EMBL" id="CAK5086449.1"/>
    </source>
</evidence>